<evidence type="ECO:0000256" key="5">
    <source>
        <dbReference type="ARBA" id="ARBA00022729"/>
    </source>
</evidence>
<dbReference type="SUPFAM" id="SSF57184">
    <property type="entry name" value="Growth factor receptor domain"/>
    <property type="match status" value="2"/>
</dbReference>
<dbReference type="FunFam" id="2.10.25.10:FF:000391">
    <property type="entry name" value="Weary, isoform C"/>
    <property type="match status" value="1"/>
</dbReference>
<feature type="chain" id="PRO_5037241488" evidence="16">
    <location>
        <begin position="25"/>
        <end position="1572"/>
    </location>
</feature>
<dbReference type="SUPFAM" id="SSF49899">
    <property type="entry name" value="Concanavalin A-like lectins/glucanases"/>
    <property type="match status" value="1"/>
</dbReference>
<dbReference type="GO" id="GO:0005509">
    <property type="term" value="F:calcium ion binding"/>
    <property type="evidence" value="ECO:0007669"/>
    <property type="project" value="InterPro"/>
</dbReference>
<feature type="disulfide bond" evidence="13">
    <location>
        <begin position="1114"/>
        <end position="1123"/>
    </location>
</feature>
<feature type="disulfide bond" evidence="13">
    <location>
        <begin position="466"/>
        <end position="475"/>
    </location>
</feature>
<dbReference type="CDD" id="cd00110">
    <property type="entry name" value="LamG"/>
    <property type="match status" value="1"/>
</dbReference>
<dbReference type="InterPro" id="IPR001881">
    <property type="entry name" value="EGF-like_Ca-bd_dom"/>
</dbReference>
<dbReference type="InterPro" id="IPR000742">
    <property type="entry name" value="EGF"/>
</dbReference>
<dbReference type="GO" id="GO:0019904">
    <property type="term" value="F:protein domain specific binding"/>
    <property type="evidence" value="ECO:0007669"/>
    <property type="project" value="UniProtKB-ARBA"/>
</dbReference>
<evidence type="ECO:0000313" key="20">
    <source>
        <dbReference type="WBParaSite" id="PSAMB.scaffold1545size30218.g13724.t1"/>
    </source>
</evidence>
<feature type="domain" description="EGF-like" evidence="18">
    <location>
        <begin position="1402"/>
        <end position="1438"/>
    </location>
</feature>
<feature type="disulfide bond" evidence="13">
    <location>
        <begin position="1180"/>
        <end position="1197"/>
    </location>
</feature>
<dbReference type="Pfam" id="PF02210">
    <property type="entry name" value="Laminin_G_2"/>
    <property type="match status" value="1"/>
</dbReference>
<evidence type="ECO:0000256" key="3">
    <source>
        <dbReference type="ARBA" id="ARBA00022536"/>
    </source>
</evidence>
<dbReference type="InterPro" id="IPR018097">
    <property type="entry name" value="EGF_Ca-bd_CS"/>
</dbReference>
<dbReference type="Gene3D" id="2.60.120.200">
    <property type="match status" value="1"/>
</dbReference>
<dbReference type="GO" id="GO:0023052">
    <property type="term" value="P:signaling"/>
    <property type="evidence" value="ECO:0007669"/>
    <property type="project" value="UniProtKB-ARBA"/>
</dbReference>
<feature type="domain" description="EGF-like" evidence="18">
    <location>
        <begin position="577"/>
        <end position="616"/>
    </location>
</feature>
<dbReference type="InterPro" id="IPR009030">
    <property type="entry name" value="Growth_fac_rcpt_cys_sf"/>
</dbReference>
<feature type="disulfide bond" evidence="13">
    <location>
        <begin position="565"/>
        <end position="574"/>
    </location>
</feature>
<feature type="disulfide bond" evidence="13">
    <location>
        <begin position="314"/>
        <end position="323"/>
    </location>
</feature>
<evidence type="ECO:0000256" key="8">
    <source>
        <dbReference type="ARBA" id="ARBA00022837"/>
    </source>
</evidence>
<feature type="signal peptide" evidence="16">
    <location>
        <begin position="1"/>
        <end position="24"/>
    </location>
</feature>
<reference evidence="20" key="1">
    <citation type="submission" date="2022-11" db="UniProtKB">
        <authorList>
            <consortium name="WormBaseParasite"/>
        </authorList>
    </citation>
    <scope>IDENTIFICATION</scope>
</reference>
<keyword evidence="19" id="KW-1185">Reference proteome</keyword>
<comment type="subcellular location">
    <subcellularLocation>
        <location evidence="1">Cell membrane</location>
        <topology evidence="1">Single-pass type I membrane protein</topology>
    </subcellularLocation>
</comment>
<dbReference type="PROSITE" id="PS00022">
    <property type="entry name" value="EGF_1"/>
    <property type="match status" value="19"/>
</dbReference>
<dbReference type="FunFam" id="2.10.25.10:FF:000508">
    <property type="entry name" value="Eyes shut homolog"/>
    <property type="match status" value="1"/>
</dbReference>
<feature type="domain" description="EGF-like" evidence="18">
    <location>
        <begin position="478"/>
        <end position="533"/>
    </location>
</feature>
<comment type="caution">
    <text evidence="13">Lacks conserved residue(s) required for the propagation of feature annotation.</text>
</comment>
<sequence length="1572" mass="169218">MRRPAALLILPFVLLSLFIPLVLAQTTTPDERPRCLSNVCLNGGSCFINKEARSFECSCPSQTTGTFSDYDDYDSGGDDDSGGGGGGERNEVDSCSTVHCLNGGSCRVKNGAPVCLCRPPFSGERCANVSAAETSTIRPTIGRRDPCDGVWCGSGMKCVSRGSLYNCLPVGEVSPTATSVVHVTPPPVLIDDHPSTPLDHDQKHRNACHPNPCQHSAPCSIATQSSSEREYVCSCLPGFTGVECEMNIDDCVGVVCQNAQHVCVDGVQTYECRCPEGYRGTQCDQNINECAENPRLCRNGATCVDSAGNYSCVCQSGFTGRFCEVDIDECAVENTCKFGLCRNTPGSFECFCQPNYTGADCSLELDASPESCNSRPCQNNGVCQRNVVGSACLCLPGFSGKWCEEVVNLTLSASEALTSGGLVGNLTETVSTAASNLTANNPCDINPCQFDGTCVADSVGGHRCICHAGFTGSECEIDEADCLSAPCANGGECFERSRPTTFTAGRVKGQFSFDNAVGFVCVCLPGYQGETCVNRVQPAVVNCASNPCSNGSKCEETNSGYQCVCPVGYVGGNCSEDVDECRISTTCGRNAIKCINLIGSYRCVCAGGFGGSTNCDTPLSGCEAKSCNAHESCTPYMNKDGSHGHTCHCPAGKGGPRPFLPPQCAESLVESTFGRENVRSYARIEMSRPEQQEVERTTDISMLVRTLRANGTIAFLGSPASDDSDLDTFLAIELLDGQLRVNVKLGGRDVHSFIGGSRIHDGLVHEIRLLRRENSITGFVDGKTVFTGEIKRPFPHPLLATLFYVGGMPAATRAKRQQERPFPTAGPLLPTATFNNGAFSTDIPFKGTIQDVRINGMHVPFWPAPASVDASRLFGRVAVQEQVLKGTVSDDTCRDKPCEHGTCKVTFNDYACTCEVGWMGRTCSSIDHCAKNVCPLDATCSNIDDGYLCQGAATFEKYSSIGCLDEVQWGTLPALSLMSPETYGGSLERTVHFKPVSMREVTSGVCQSEPQCALPDPVNGPCLNNATCDDLWNFRKCRCLPGFEGAFCETNIDDCKDNECVNGTCVDGIEKYTCACKHGFGGRFCDKEINECDPQPCQNDGTCHDLLGKFECTCNANFTGDKCEFLITVDCESSPCQNDATCEDKINEETKLKSFTCQCPPGYTGVTCDREIDYCESNPCRNGAVCTSRRESFSHFCACTPGFAGTDCEVDIDECESSPCLNDGVCSDGINGFQCNCTLGYNGETCADDINECKSNPCLNNGTCENLPGSYECKCEKYYLGDHCEEPGSCLSNPCTNHAICEQESATAHKCACSFEYTGVNCENEIDFCLSTPCVNGGSCERKLGGFICHCPAGYSDSTCSEDINECASNPCQHMGRCVDQVAAYECDCASTGYEGENCAVDIDECQNATNCQHGTCENMPGTYKCSCEYGFIGSRCNKENLCLPANADNRTRHQCKHGRCVRPDVRSRGPKGQEYDEFVYDCECDEGFEGIYCTELSELVERAKGPPLTYIIGPVIGVIALLSVLGCLMFMFVARNKRATHGTYSPSRQEMSGARVQMNPMMKPPPEERLI</sequence>
<dbReference type="SUPFAM" id="SSF57196">
    <property type="entry name" value="EGF/Laminin"/>
    <property type="match status" value="16"/>
</dbReference>
<dbReference type="InterPro" id="IPR001791">
    <property type="entry name" value="Laminin_G"/>
</dbReference>
<evidence type="ECO:0000256" key="15">
    <source>
        <dbReference type="SAM" id="Phobius"/>
    </source>
</evidence>
<feature type="domain" description="EGF-like" evidence="18">
    <location>
        <begin position="1363"/>
        <end position="1400"/>
    </location>
</feature>
<dbReference type="PROSITE" id="PS00010">
    <property type="entry name" value="ASX_HYDROXYL"/>
    <property type="match status" value="10"/>
</dbReference>
<dbReference type="PANTHER" id="PTHR24033:SF151">
    <property type="entry name" value="NOTCH 2"/>
    <property type="match status" value="1"/>
</dbReference>
<feature type="region of interest" description="Disordered" evidence="14">
    <location>
        <begin position="70"/>
        <end position="89"/>
    </location>
</feature>
<dbReference type="GO" id="GO:0009952">
    <property type="term" value="P:anterior/posterior pattern specification"/>
    <property type="evidence" value="ECO:0007669"/>
    <property type="project" value="UniProtKB-ARBA"/>
</dbReference>
<keyword evidence="10 15" id="KW-0472">Membrane</keyword>
<dbReference type="CDD" id="cd00054">
    <property type="entry name" value="EGF_CA"/>
    <property type="match status" value="15"/>
</dbReference>
<feature type="disulfide bond" evidence="13">
    <location>
        <begin position="1199"/>
        <end position="1208"/>
    </location>
</feature>
<dbReference type="FunFam" id="2.10.25.10:FF:000063">
    <property type="entry name" value="Slit guidance ligand 2"/>
    <property type="match status" value="1"/>
</dbReference>
<evidence type="ECO:0000313" key="19">
    <source>
        <dbReference type="Proteomes" id="UP000887566"/>
    </source>
</evidence>
<dbReference type="InterPro" id="IPR051830">
    <property type="entry name" value="NOTCH_homolog"/>
</dbReference>
<dbReference type="FunFam" id="2.10.25.10:FF:000143">
    <property type="entry name" value="Protein crumbs 1"/>
    <property type="match status" value="1"/>
</dbReference>
<proteinExistence type="predicted"/>
<feature type="disulfide bond" evidence="13">
    <location>
        <begin position="40"/>
        <end position="57"/>
    </location>
</feature>
<evidence type="ECO:0000256" key="2">
    <source>
        <dbReference type="ARBA" id="ARBA00022475"/>
    </source>
</evidence>
<feature type="domain" description="EGF-like" evidence="18">
    <location>
        <begin position="1249"/>
        <end position="1285"/>
    </location>
</feature>
<feature type="domain" description="EGF-like" evidence="18">
    <location>
        <begin position="539"/>
        <end position="575"/>
    </location>
</feature>
<feature type="disulfide bond" evidence="13">
    <location>
        <begin position="893"/>
        <end position="903"/>
    </location>
</feature>
<dbReference type="InterPro" id="IPR003645">
    <property type="entry name" value="Fol_N"/>
</dbReference>
<dbReference type="SMART" id="SM00282">
    <property type="entry name" value="LamG"/>
    <property type="match status" value="1"/>
</dbReference>
<evidence type="ECO:0000256" key="16">
    <source>
        <dbReference type="SAM" id="SignalP"/>
    </source>
</evidence>
<dbReference type="FunFam" id="2.10.25.10:FF:000208">
    <property type="entry name" value="Crumbs 2, cell polarity complex component"/>
    <property type="match status" value="1"/>
</dbReference>
<feature type="domain" description="EGF-like" evidence="18">
    <location>
        <begin position="1088"/>
        <end position="1124"/>
    </location>
</feature>
<feature type="disulfide bond" evidence="13">
    <location>
        <begin position="1039"/>
        <end position="1048"/>
    </location>
</feature>
<feature type="domain" description="EGF-like" evidence="18">
    <location>
        <begin position="889"/>
        <end position="924"/>
    </location>
</feature>
<dbReference type="FunFam" id="2.10.25.10:FF:000012">
    <property type="entry name" value="Delta-like protein"/>
    <property type="match status" value="1"/>
</dbReference>
<dbReference type="GO" id="GO:0035282">
    <property type="term" value="P:segmentation"/>
    <property type="evidence" value="ECO:0007669"/>
    <property type="project" value="UniProtKB-ARBA"/>
</dbReference>
<feature type="disulfide bond" evidence="13">
    <location>
        <begin position="1313"/>
        <end position="1322"/>
    </location>
</feature>
<accession>A0A914V5N4</accession>
<keyword evidence="9 15" id="KW-1133">Transmembrane helix</keyword>
<feature type="disulfide bond" evidence="13">
    <location>
        <begin position="394"/>
        <end position="403"/>
    </location>
</feature>
<feature type="disulfide bond" evidence="13">
    <location>
        <begin position="1055"/>
        <end position="1065"/>
    </location>
</feature>
<keyword evidence="3 13" id="KW-0245">EGF-like domain</keyword>
<dbReference type="GO" id="GO:0048863">
    <property type="term" value="P:stem cell differentiation"/>
    <property type="evidence" value="ECO:0007669"/>
    <property type="project" value="UniProtKB-ARBA"/>
</dbReference>
<keyword evidence="7" id="KW-0221">Differentiation</keyword>
<feature type="disulfide bond" evidence="13">
    <location>
        <begin position="1351"/>
        <end position="1360"/>
    </location>
</feature>
<dbReference type="GO" id="GO:0007154">
    <property type="term" value="P:cell communication"/>
    <property type="evidence" value="ECO:0007669"/>
    <property type="project" value="UniProtKB-ARBA"/>
</dbReference>
<organism evidence="19 20">
    <name type="scientific">Plectus sambesii</name>
    <dbReference type="NCBI Taxonomy" id="2011161"/>
    <lineage>
        <taxon>Eukaryota</taxon>
        <taxon>Metazoa</taxon>
        <taxon>Ecdysozoa</taxon>
        <taxon>Nematoda</taxon>
        <taxon>Chromadorea</taxon>
        <taxon>Plectida</taxon>
        <taxon>Plectina</taxon>
        <taxon>Plectoidea</taxon>
        <taxon>Plectidae</taxon>
        <taxon>Plectus</taxon>
    </lineage>
</organism>
<evidence type="ECO:0000259" key="17">
    <source>
        <dbReference type="PROSITE" id="PS50025"/>
    </source>
</evidence>
<dbReference type="FunFam" id="2.10.25.10:FF:000031">
    <property type="entry name" value="neurogenic locus notch homolog protein 3"/>
    <property type="match status" value="2"/>
</dbReference>
<evidence type="ECO:0000256" key="1">
    <source>
        <dbReference type="ARBA" id="ARBA00004251"/>
    </source>
</evidence>
<dbReference type="Proteomes" id="UP000887566">
    <property type="component" value="Unplaced"/>
</dbReference>
<dbReference type="InterPro" id="IPR013320">
    <property type="entry name" value="ConA-like_dom_sf"/>
</dbReference>
<evidence type="ECO:0000256" key="4">
    <source>
        <dbReference type="ARBA" id="ARBA00022692"/>
    </source>
</evidence>
<feature type="disulfide bond" evidence="13">
    <location>
        <begin position="1275"/>
        <end position="1284"/>
    </location>
</feature>
<keyword evidence="12" id="KW-0325">Glycoprotein</keyword>
<dbReference type="InterPro" id="IPR013032">
    <property type="entry name" value="EGF-like_CS"/>
</dbReference>
<feature type="disulfide bond" evidence="13">
    <location>
        <begin position="352"/>
        <end position="361"/>
    </location>
</feature>
<feature type="disulfide bond" evidence="13">
    <location>
        <begin position="235"/>
        <end position="244"/>
    </location>
</feature>
<feature type="transmembrane region" description="Helical" evidence="15">
    <location>
        <begin position="1511"/>
        <end position="1535"/>
    </location>
</feature>
<feature type="domain" description="EGF-like" evidence="18">
    <location>
        <begin position="1051"/>
        <end position="1086"/>
    </location>
</feature>
<dbReference type="GO" id="GO:0048589">
    <property type="term" value="P:developmental growth"/>
    <property type="evidence" value="ECO:0007669"/>
    <property type="project" value="UniProtKB-ARBA"/>
</dbReference>
<dbReference type="InterPro" id="IPR049883">
    <property type="entry name" value="NOTCH1_EGF-like"/>
</dbReference>
<feature type="domain" description="EGF-like" evidence="18">
    <location>
        <begin position="1014"/>
        <end position="1049"/>
    </location>
</feature>
<feature type="domain" description="EGF-like" evidence="18">
    <location>
        <begin position="326"/>
        <end position="362"/>
    </location>
</feature>
<protein>
    <submittedName>
        <fullName evidence="20">Uncharacterized protein</fullName>
    </submittedName>
</protein>
<feature type="disulfide bond" evidence="13">
    <location>
        <begin position="1159"/>
        <end position="1168"/>
    </location>
</feature>
<dbReference type="SMART" id="SM00179">
    <property type="entry name" value="EGF_CA"/>
    <property type="match status" value="22"/>
</dbReference>
<dbReference type="Pfam" id="PF00008">
    <property type="entry name" value="EGF"/>
    <property type="match status" value="11"/>
</dbReference>
<evidence type="ECO:0000256" key="13">
    <source>
        <dbReference type="PROSITE-ProRule" id="PRU00076"/>
    </source>
</evidence>
<feature type="disulfide bond" evidence="13">
    <location>
        <begin position="274"/>
        <end position="283"/>
    </location>
</feature>
<keyword evidence="5 16" id="KW-0732">Signal</keyword>
<feature type="domain" description="EGF-like" evidence="18">
    <location>
        <begin position="31"/>
        <end position="69"/>
    </location>
</feature>
<evidence type="ECO:0000256" key="9">
    <source>
        <dbReference type="ARBA" id="ARBA00022989"/>
    </source>
</evidence>
<dbReference type="SMART" id="SM00181">
    <property type="entry name" value="EGF"/>
    <property type="match status" value="25"/>
</dbReference>
<keyword evidence="4 15" id="KW-0812">Transmembrane</keyword>
<feature type="compositionally biased region" description="Acidic residues" evidence="14">
    <location>
        <begin position="70"/>
        <end position="81"/>
    </location>
</feature>
<feature type="domain" description="EGF-like" evidence="18">
    <location>
        <begin position="439"/>
        <end position="476"/>
    </location>
</feature>
<feature type="domain" description="EGF-like" evidence="18">
    <location>
        <begin position="204"/>
        <end position="245"/>
    </location>
</feature>
<dbReference type="PRINTS" id="PR01983">
    <property type="entry name" value="NOTCH"/>
</dbReference>
<keyword evidence="6" id="KW-0677">Repeat</keyword>
<feature type="domain" description="EGF-like" evidence="18">
    <location>
        <begin position="1211"/>
        <end position="1247"/>
    </location>
</feature>
<keyword evidence="11 13" id="KW-1015">Disulfide bond</keyword>
<evidence type="ECO:0000259" key="18">
    <source>
        <dbReference type="PROSITE" id="PS50026"/>
    </source>
</evidence>
<dbReference type="PROSITE" id="PS01186">
    <property type="entry name" value="EGF_2"/>
    <property type="match status" value="17"/>
</dbReference>
<dbReference type="Pfam" id="PF07645">
    <property type="entry name" value="EGF_CA"/>
    <property type="match status" value="3"/>
</dbReference>
<feature type="domain" description="EGF-like" evidence="18">
    <location>
        <begin position="1286"/>
        <end position="1323"/>
    </location>
</feature>
<feature type="domain" description="EGF-like" evidence="18">
    <location>
        <begin position="247"/>
        <end position="284"/>
    </location>
</feature>
<evidence type="ECO:0000256" key="12">
    <source>
        <dbReference type="ARBA" id="ARBA00023180"/>
    </source>
</evidence>
<feature type="domain" description="Laminin G" evidence="17">
    <location>
        <begin position="671"/>
        <end position="893"/>
    </location>
</feature>
<dbReference type="GO" id="GO:0045597">
    <property type="term" value="P:positive regulation of cell differentiation"/>
    <property type="evidence" value="ECO:0007669"/>
    <property type="project" value="UniProtKB-ARBA"/>
</dbReference>
<name>A0A914V5N4_9BILA</name>
<feature type="disulfide bond" evidence="13">
    <location>
        <begin position="1076"/>
        <end position="1085"/>
    </location>
</feature>
<dbReference type="FunFam" id="2.10.25.10:FF:000472">
    <property type="entry name" value="Uncharacterized protein, isoform A"/>
    <property type="match status" value="1"/>
</dbReference>
<dbReference type="InterPro" id="IPR000152">
    <property type="entry name" value="EGF-type_Asp/Asn_hydroxyl_site"/>
</dbReference>
<evidence type="ECO:0000256" key="7">
    <source>
        <dbReference type="ARBA" id="ARBA00022782"/>
    </source>
</evidence>
<feature type="disulfide bond" evidence="13">
    <location>
        <begin position="523"/>
        <end position="532"/>
    </location>
</feature>
<feature type="disulfide bond" evidence="13">
    <location>
        <begin position="1428"/>
        <end position="1437"/>
    </location>
</feature>
<dbReference type="PROSITE" id="PS01187">
    <property type="entry name" value="EGF_CA"/>
    <property type="match status" value="7"/>
</dbReference>
<dbReference type="GO" id="GO:0005886">
    <property type="term" value="C:plasma membrane"/>
    <property type="evidence" value="ECO:0007669"/>
    <property type="project" value="UniProtKB-SubCell"/>
</dbReference>
<feature type="domain" description="EGF-like" evidence="18">
    <location>
        <begin position="286"/>
        <end position="324"/>
    </location>
</feature>
<dbReference type="FunFam" id="2.10.25.10:FF:000122">
    <property type="entry name" value="Protein crumbs homolog 2"/>
    <property type="match status" value="2"/>
</dbReference>
<feature type="disulfide bond" evidence="13">
    <location>
        <begin position="914"/>
        <end position="923"/>
    </location>
</feature>
<keyword evidence="8" id="KW-0106">Calcium</keyword>
<dbReference type="Gene3D" id="2.10.25.10">
    <property type="entry name" value="Laminin"/>
    <property type="match status" value="23"/>
</dbReference>
<evidence type="ECO:0000256" key="11">
    <source>
        <dbReference type="ARBA" id="ARBA00023157"/>
    </source>
</evidence>
<dbReference type="Pfam" id="PF12661">
    <property type="entry name" value="hEGF"/>
    <property type="match status" value="3"/>
</dbReference>
<feature type="domain" description="EGF-like" evidence="18">
    <location>
        <begin position="1127"/>
        <end position="1169"/>
    </location>
</feature>
<feature type="disulfide bond" evidence="13">
    <location>
        <begin position="1237"/>
        <end position="1246"/>
    </location>
</feature>
<feature type="domain" description="EGF-like" evidence="18">
    <location>
        <begin position="1325"/>
        <end position="1361"/>
    </location>
</feature>
<dbReference type="PROSITE" id="PS50026">
    <property type="entry name" value="EGF_3"/>
    <property type="match status" value="23"/>
</dbReference>
<dbReference type="GO" id="GO:0030097">
    <property type="term" value="P:hemopoiesis"/>
    <property type="evidence" value="ECO:0007669"/>
    <property type="project" value="UniProtKB-ARBA"/>
</dbReference>
<dbReference type="PROSITE" id="PS50025">
    <property type="entry name" value="LAM_G_DOMAIN"/>
    <property type="match status" value="1"/>
</dbReference>
<dbReference type="WBParaSite" id="PSAMB.scaffold1545size30218.g13724.t1">
    <property type="protein sequence ID" value="PSAMB.scaffold1545size30218.g13724.t1"/>
    <property type="gene ID" value="PSAMB.scaffold1545size30218.g13724"/>
</dbReference>
<feature type="disulfide bond" evidence="13">
    <location>
        <begin position="117"/>
        <end position="126"/>
    </location>
</feature>
<dbReference type="SMART" id="SM00274">
    <property type="entry name" value="FOLN"/>
    <property type="match status" value="2"/>
</dbReference>
<feature type="domain" description="EGF-like" evidence="18">
    <location>
        <begin position="368"/>
        <end position="404"/>
    </location>
</feature>
<evidence type="ECO:0000256" key="14">
    <source>
        <dbReference type="SAM" id="MobiDB-lite"/>
    </source>
</evidence>
<evidence type="ECO:0000256" key="6">
    <source>
        <dbReference type="ARBA" id="ARBA00022737"/>
    </source>
</evidence>
<dbReference type="PANTHER" id="PTHR24033">
    <property type="entry name" value="EGF-LIKE DOMAIN-CONTAINING PROTEIN"/>
    <property type="match status" value="1"/>
</dbReference>
<evidence type="ECO:0000256" key="10">
    <source>
        <dbReference type="ARBA" id="ARBA00023136"/>
    </source>
</evidence>
<dbReference type="GO" id="GO:0048646">
    <property type="term" value="P:anatomical structure formation involved in morphogenesis"/>
    <property type="evidence" value="ECO:0007669"/>
    <property type="project" value="UniProtKB-ARBA"/>
</dbReference>
<feature type="domain" description="EGF-like" evidence="18">
    <location>
        <begin position="1171"/>
        <end position="1209"/>
    </location>
</feature>
<feature type="domain" description="EGF-like" evidence="18">
    <location>
        <begin position="91"/>
        <end position="127"/>
    </location>
</feature>
<keyword evidence="2" id="KW-1003">Cell membrane</keyword>